<evidence type="ECO:0000313" key="2">
    <source>
        <dbReference type="Proteomes" id="UP000243579"/>
    </source>
</evidence>
<dbReference type="GO" id="GO:0016757">
    <property type="term" value="F:glycosyltransferase activity"/>
    <property type="evidence" value="ECO:0007669"/>
    <property type="project" value="TreeGrafter"/>
</dbReference>
<accession>A0A1V9YJP1</accession>
<dbReference type="PANTHER" id="PTHR45947:SF3">
    <property type="entry name" value="SULFOQUINOVOSYL TRANSFERASE SQD2"/>
    <property type="match status" value="1"/>
</dbReference>
<comment type="caution">
    <text evidence="1">The sequence shown here is derived from an EMBL/GenBank/DDBJ whole genome shotgun (WGS) entry which is preliminary data.</text>
</comment>
<protein>
    <submittedName>
        <fullName evidence="1">Uncharacterized protein</fullName>
    </submittedName>
</protein>
<proteinExistence type="predicted"/>
<dbReference type="STRING" id="1202772.A0A1V9YJP1"/>
<reference evidence="1 2" key="1">
    <citation type="journal article" date="2014" name="Genome Biol. Evol.">
        <title>The secreted proteins of Achlya hypogyna and Thraustotheca clavata identify the ancestral oomycete secretome and reveal gene acquisitions by horizontal gene transfer.</title>
        <authorList>
            <person name="Misner I."/>
            <person name="Blouin N."/>
            <person name="Leonard G."/>
            <person name="Richards T.A."/>
            <person name="Lane C.E."/>
        </authorList>
    </citation>
    <scope>NUCLEOTIDE SEQUENCE [LARGE SCALE GENOMIC DNA]</scope>
    <source>
        <strain evidence="1 2">ATCC 48635</strain>
    </source>
</reference>
<dbReference type="OrthoDB" id="72938at2759"/>
<gene>
    <name evidence="1" type="ORF">ACHHYP_11166</name>
</gene>
<dbReference type="SUPFAM" id="SSF53756">
    <property type="entry name" value="UDP-Glycosyltransferase/glycogen phosphorylase"/>
    <property type="match status" value="1"/>
</dbReference>
<dbReference type="Proteomes" id="UP000243579">
    <property type="component" value="Unassembled WGS sequence"/>
</dbReference>
<keyword evidence="2" id="KW-1185">Reference proteome</keyword>
<evidence type="ECO:0000313" key="1">
    <source>
        <dbReference type="EMBL" id="OQR85941.1"/>
    </source>
</evidence>
<organism evidence="1 2">
    <name type="scientific">Achlya hypogyna</name>
    <name type="common">Oomycete</name>
    <name type="synonym">Protoachlya hypogyna</name>
    <dbReference type="NCBI Taxonomy" id="1202772"/>
    <lineage>
        <taxon>Eukaryota</taxon>
        <taxon>Sar</taxon>
        <taxon>Stramenopiles</taxon>
        <taxon>Oomycota</taxon>
        <taxon>Saprolegniomycetes</taxon>
        <taxon>Saprolegniales</taxon>
        <taxon>Achlyaceae</taxon>
        <taxon>Achlya</taxon>
    </lineage>
</organism>
<dbReference type="EMBL" id="JNBR01001551">
    <property type="protein sequence ID" value="OQR85941.1"/>
    <property type="molecule type" value="Genomic_DNA"/>
</dbReference>
<dbReference type="Pfam" id="PF13692">
    <property type="entry name" value="Glyco_trans_1_4"/>
    <property type="match status" value="1"/>
</dbReference>
<dbReference type="Gene3D" id="3.40.50.2000">
    <property type="entry name" value="Glycogen Phosphorylase B"/>
    <property type="match status" value="2"/>
</dbReference>
<sequence>MPIQYVVDGLTGPGFVRFTGANVNGVALATTTTGQFVNLEPGSFFTTVEALDDRMALVSKPFVLHFERVPAATEIYRELRLPKQVLWALPAAVARRRVERKLCFVVRSRSLDGQKRIWLQLIASLREHPTIAYSFHAYVLYKPTKIPEPFTKMGISVTNVMLNVSSEDWATHELTVNKTKKQFAAFIEATDRSLFPTYLHDAWDGYLEAFAPCRGAILLFANARDHDDQVLALLGRHVGAAATIFELSSLFPMAFAVDAVIGPSHYAVNHSSVNRIQATRRYVIPPGVDIDLFYKRTTLNEEGRCLVVGYLGRIVAEKSLGLLASAIELLTTTANSTTSAMPCMDFRWVGDGADIDYYRRYPITLLGGIYNETDLVRELQSWDIAVHPGLQETFCIANVEVMAVGLPLVTFGVAGTTEYVRHDVNAWVVDEMSPAALADGIRRLAQDGALRRRLGDGARATVVKQFQWSDTVAKYDEVFGRLIGSMNV</sequence>
<dbReference type="CDD" id="cd03801">
    <property type="entry name" value="GT4_PimA-like"/>
    <property type="match status" value="1"/>
</dbReference>
<name>A0A1V9YJP1_ACHHY</name>
<dbReference type="PANTHER" id="PTHR45947">
    <property type="entry name" value="SULFOQUINOVOSYL TRANSFERASE SQD2"/>
    <property type="match status" value="1"/>
</dbReference>
<dbReference type="AlphaFoldDB" id="A0A1V9YJP1"/>
<dbReference type="InterPro" id="IPR050194">
    <property type="entry name" value="Glycosyltransferase_grp1"/>
</dbReference>